<dbReference type="InterPro" id="IPR034646">
    <property type="entry name" value="ADCK3_dom"/>
</dbReference>
<dbReference type="STRING" id="207949.RED65_14862"/>
<sequence length="449" mass="51188">MAYSDSQHSTHNGYRHGRKVPKGRLSRLAKLGGVASRVAGNMLQEGAKQWAQGKRPKMQDLLLTADNARKISERLAHMRGAAMKLGQLISMDAGDMLPKEFSLILEPLRNQASPMPLSQLNVVLEREWGKDWLNGFEHFSYHPIAAASIGQVHKAQLKTGETLAIKVQYPGVRDSISSDVDNVASLLRISGLVPKTLEINNLLDEAKAQLHQEADYVREAQYLNQYRQFLESVDGFTVPVLHEQWSNKNILAMSYHHGMSIDQCSSLPQGVRDSIVTRLFELLMREMFDFHLLQTDPNFANYFYQTDTDNIVLLDFGACRQYLPEFMQHYRELLQSSLDGNRQVMLEAAQDIGYFQEDISQEQLETVLQLFEIACEPIKHTGAYDFANNDLPERIREKGLALSMQQNYWHSPPVDSLFLHRKFAGLYLLASRLRARVDVQSITKSYFIK</sequence>
<keyword evidence="2" id="KW-0808">Transferase</keyword>
<dbReference type="EMBL" id="AAQH01000003">
    <property type="protein sequence ID" value="EAT12987.1"/>
    <property type="molecule type" value="Genomic_DNA"/>
</dbReference>
<dbReference type="GO" id="GO:0006744">
    <property type="term" value="P:ubiquinone biosynthetic process"/>
    <property type="evidence" value="ECO:0007669"/>
    <property type="project" value="TreeGrafter"/>
</dbReference>
<feature type="domain" description="ABC1 atypical kinase-like" evidence="6">
    <location>
        <begin position="108"/>
        <end position="347"/>
    </location>
</feature>
<evidence type="ECO:0000256" key="3">
    <source>
        <dbReference type="ARBA" id="ARBA00022741"/>
    </source>
</evidence>
<dbReference type="PANTHER" id="PTHR43851:SF3">
    <property type="entry name" value="COENZYME Q8"/>
    <property type="match status" value="1"/>
</dbReference>
<evidence type="ECO:0000259" key="6">
    <source>
        <dbReference type="Pfam" id="PF03109"/>
    </source>
</evidence>
<gene>
    <name evidence="7" type="ORF">RED65_14862</name>
</gene>
<dbReference type="Pfam" id="PF03109">
    <property type="entry name" value="ABC1"/>
    <property type="match status" value="1"/>
</dbReference>
<evidence type="ECO:0000256" key="5">
    <source>
        <dbReference type="SAM" id="MobiDB-lite"/>
    </source>
</evidence>
<dbReference type="GO" id="GO:0005524">
    <property type="term" value="F:ATP binding"/>
    <property type="evidence" value="ECO:0007669"/>
    <property type="project" value="UniProtKB-KW"/>
</dbReference>
<dbReference type="InterPro" id="IPR004147">
    <property type="entry name" value="ABC1_dom"/>
</dbReference>
<keyword evidence="8" id="KW-1185">Reference proteome</keyword>
<protein>
    <submittedName>
        <fullName evidence="7">ABC-1</fullName>
    </submittedName>
</protein>
<dbReference type="HOGENOM" id="CLU_006533_9_3_6"/>
<dbReference type="InterPro" id="IPR011009">
    <property type="entry name" value="Kinase-like_dom_sf"/>
</dbReference>
<proteinExistence type="inferred from homology"/>
<dbReference type="PANTHER" id="PTHR43851">
    <property type="match status" value="1"/>
</dbReference>
<dbReference type="SUPFAM" id="SSF56112">
    <property type="entry name" value="Protein kinase-like (PK-like)"/>
    <property type="match status" value="1"/>
</dbReference>
<feature type="compositionally biased region" description="Basic residues" evidence="5">
    <location>
        <begin position="13"/>
        <end position="22"/>
    </location>
</feature>
<evidence type="ECO:0000313" key="7">
    <source>
        <dbReference type="EMBL" id="EAT12987.1"/>
    </source>
</evidence>
<dbReference type="CDD" id="cd13970">
    <property type="entry name" value="ABC1_ADCK3"/>
    <property type="match status" value="1"/>
</dbReference>
<comment type="similarity">
    <text evidence="1">Belongs to the protein kinase superfamily. ADCK protein kinase family.</text>
</comment>
<keyword evidence="3" id="KW-0547">Nucleotide-binding</keyword>
<dbReference type="RefSeq" id="WP_007018058.1">
    <property type="nucleotide sequence ID" value="NZ_CH724115.1"/>
</dbReference>
<dbReference type="Proteomes" id="UP000004263">
    <property type="component" value="Unassembled WGS sequence"/>
</dbReference>
<feature type="region of interest" description="Disordered" evidence="5">
    <location>
        <begin position="1"/>
        <end position="22"/>
    </location>
</feature>
<feature type="compositionally biased region" description="Polar residues" evidence="5">
    <location>
        <begin position="1"/>
        <end position="12"/>
    </location>
</feature>
<evidence type="ECO:0000313" key="8">
    <source>
        <dbReference type="Proteomes" id="UP000004263"/>
    </source>
</evidence>
<comment type="caution">
    <text evidence="7">The sequence shown here is derived from an EMBL/GenBank/DDBJ whole genome shotgun (WGS) entry which is preliminary data.</text>
</comment>
<name>Q1N478_9GAMM</name>
<dbReference type="OrthoDB" id="9795390at2"/>
<dbReference type="InterPro" id="IPR051409">
    <property type="entry name" value="Atypical_kinase_ADCK"/>
</dbReference>
<dbReference type="GO" id="GO:0016740">
    <property type="term" value="F:transferase activity"/>
    <property type="evidence" value="ECO:0007669"/>
    <property type="project" value="UniProtKB-KW"/>
</dbReference>
<evidence type="ECO:0000256" key="2">
    <source>
        <dbReference type="ARBA" id="ARBA00022679"/>
    </source>
</evidence>
<reference evidence="7 8" key="1">
    <citation type="submission" date="2006-03" db="EMBL/GenBank/DDBJ databases">
        <authorList>
            <person name="Pinhassi J."/>
            <person name="Pedros-Alio C."/>
            <person name="Ferriera S."/>
            <person name="Johnson J."/>
            <person name="Kravitz S."/>
            <person name="Halpern A."/>
            <person name="Remington K."/>
            <person name="Beeson K."/>
            <person name="Tran B."/>
            <person name="Rogers Y.-H."/>
            <person name="Friedman R."/>
            <person name="Venter J.C."/>
        </authorList>
    </citation>
    <scope>NUCLEOTIDE SEQUENCE [LARGE SCALE GENOMIC DNA]</scope>
    <source>
        <strain evidence="7 8">RED65</strain>
    </source>
</reference>
<evidence type="ECO:0000256" key="1">
    <source>
        <dbReference type="ARBA" id="ARBA00009670"/>
    </source>
</evidence>
<dbReference type="AlphaFoldDB" id="Q1N478"/>
<organism evidence="7 8">
    <name type="scientific">Bermanella marisrubri</name>
    <dbReference type="NCBI Taxonomy" id="207949"/>
    <lineage>
        <taxon>Bacteria</taxon>
        <taxon>Pseudomonadati</taxon>
        <taxon>Pseudomonadota</taxon>
        <taxon>Gammaproteobacteria</taxon>
        <taxon>Oceanospirillales</taxon>
        <taxon>Oceanospirillaceae</taxon>
        <taxon>Bermanella</taxon>
    </lineage>
</organism>
<accession>Q1N478</accession>
<keyword evidence="4" id="KW-0067">ATP-binding</keyword>
<evidence type="ECO:0000256" key="4">
    <source>
        <dbReference type="ARBA" id="ARBA00022840"/>
    </source>
</evidence>